<keyword evidence="6" id="KW-1185">Reference proteome</keyword>
<keyword evidence="2" id="KW-0677">Repeat</keyword>
<dbReference type="Gene3D" id="3.10.20.90">
    <property type="entry name" value="Phosphatidylinositol 3-kinase Catalytic Subunit, Chain A, domain 1"/>
    <property type="match status" value="1"/>
</dbReference>
<dbReference type="PANTHER" id="PTHR46652">
    <property type="entry name" value="LEUCINE-RICH REPEAT AND IQ DOMAIN-CONTAINING PROTEIN 1-RELATED"/>
    <property type="match status" value="1"/>
</dbReference>
<dbReference type="InterPro" id="IPR032675">
    <property type="entry name" value="LRR_dom_sf"/>
</dbReference>
<dbReference type="InterPro" id="IPR044079">
    <property type="entry name" value="Ubl_TBCE"/>
</dbReference>
<reference evidence="5" key="1">
    <citation type="submission" date="2019-11" db="EMBL/GenBank/DDBJ databases">
        <title>Leishmania tarentolae CDS.</title>
        <authorList>
            <person name="Goto Y."/>
            <person name="Yamagishi J."/>
        </authorList>
    </citation>
    <scope>NUCLEOTIDE SEQUENCE [LARGE SCALE GENOMIC DNA]</scope>
    <source>
        <strain evidence="5">Parrot Tar II</strain>
    </source>
</reference>
<evidence type="ECO:0000256" key="1">
    <source>
        <dbReference type="ARBA" id="ARBA00022614"/>
    </source>
</evidence>
<dbReference type="EMBL" id="BLBS01000003">
    <property type="protein sequence ID" value="GET85581.1"/>
    <property type="molecule type" value="Genomic_DNA"/>
</dbReference>
<evidence type="ECO:0000256" key="2">
    <source>
        <dbReference type="ARBA" id="ARBA00022737"/>
    </source>
</evidence>
<dbReference type="InterPro" id="IPR050836">
    <property type="entry name" value="SDS22/Internalin_LRR"/>
</dbReference>
<gene>
    <name evidence="5" type="ORF">LtaPh_0307200</name>
</gene>
<dbReference type="AlphaFoldDB" id="A0A640K8W4"/>
<keyword evidence="1" id="KW-0433">Leucine-rich repeat</keyword>
<dbReference type="PANTHER" id="PTHR46652:SF3">
    <property type="entry name" value="LEUCINE-RICH REPEAT-CONTAINING PROTEIN 9"/>
    <property type="match status" value="1"/>
</dbReference>
<evidence type="ECO:0000256" key="3">
    <source>
        <dbReference type="SAM" id="MobiDB-lite"/>
    </source>
</evidence>
<dbReference type="SUPFAM" id="SSF52047">
    <property type="entry name" value="RNI-like"/>
    <property type="match status" value="1"/>
</dbReference>
<comment type="caution">
    <text evidence="5">The sequence shown here is derived from an EMBL/GenBank/DDBJ whole genome shotgun (WGS) entry which is preliminary data.</text>
</comment>
<name>A0A640K8W4_LEITA</name>
<feature type="region of interest" description="Disordered" evidence="3">
    <location>
        <begin position="1"/>
        <end position="28"/>
    </location>
</feature>
<dbReference type="CDD" id="cd17044">
    <property type="entry name" value="Ubl_TBCE"/>
    <property type="match status" value="1"/>
</dbReference>
<dbReference type="InterPro" id="IPR000626">
    <property type="entry name" value="Ubiquitin-like_dom"/>
</dbReference>
<evidence type="ECO:0000313" key="5">
    <source>
        <dbReference type="EMBL" id="GET85581.1"/>
    </source>
</evidence>
<protein>
    <recommendedName>
        <fullName evidence="4">Ubiquitin-like domain-containing protein</fullName>
    </recommendedName>
</protein>
<dbReference type="VEuPathDB" id="TriTrypDB:LtaPh_0307200"/>
<dbReference type="InterPro" id="IPR029071">
    <property type="entry name" value="Ubiquitin-like_domsf"/>
</dbReference>
<dbReference type="OrthoDB" id="5273213at2759"/>
<dbReference type="Gene3D" id="3.80.10.10">
    <property type="entry name" value="Ribonuclease Inhibitor"/>
    <property type="match status" value="2"/>
</dbReference>
<dbReference type="Pfam" id="PF14560">
    <property type="entry name" value="Ubiquitin_2"/>
    <property type="match status" value="1"/>
</dbReference>
<feature type="domain" description="Ubiquitin-like" evidence="4">
    <location>
        <begin position="609"/>
        <end position="677"/>
    </location>
</feature>
<evidence type="ECO:0000259" key="4">
    <source>
        <dbReference type="Pfam" id="PF14560"/>
    </source>
</evidence>
<organism evidence="5 6">
    <name type="scientific">Leishmania tarentolae</name>
    <name type="common">Sauroleishmania tarentolae</name>
    <dbReference type="NCBI Taxonomy" id="5689"/>
    <lineage>
        <taxon>Eukaryota</taxon>
        <taxon>Discoba</taxon>
        <taxon>Euglenozoa</taxon>
        <taxon>Kinetoplastea</taxon>
        <taxon>Metakinetoplastina</taxon>
        <taxon>Trypanosomatida</taxon>
        <taxon>Trypanosomatidae</taxon>
        <taxon>Leishmaniinae</taxon>
        <taxon>Leishmania</taxon>
        <taxon>lizard Leishmania</taxon>
    </lineage>
</organism>
<dbReference type="Proteomes" id="UP000419144">
    <property type="component" value="Unassembled WGS sequence"/>
</dbReference>
<sequence>MSARAVGEPSWGEEGRGRDAHAHRRRTCTRAKASRATCLPHAPMLPLCHLPIFSLMTAPSPPPWRLLHSPSVSLLLTWASAVGCRQAPFTFSHPQRLRLTATPTAQGLAPPPLAQPALRHTYSADRHHLASSMPSPLSSAPLPTVTFVDALKQRYGSADDAAEEPLSVAFGQDKKWHFVGVQQTRVKQSRHDRLSLVVLRNCGINTAMHETSATTAAGGSANEVQEANMVRLEELDLSENMALSLTEVGKLMPYLPRLATLQLCDIPDLLPMAPPATVALASPHLSKLVLNNTSFRSLAQLRALVELPQLKELHLDSNKLTSLDVVVAPPPLSREGAGERAADDGGVGATAGAVVFPRVTTLSLAHNELSDWRTIGVAIAQVFPALTQLYLTDNKLEDLVLPEALVARVAAGEALTAELEDGGVLQPYHYLRPLTLLCLKDNATLRSTGTVDAVRVLCPQLLTFRITYSTLLPTWNETHSRMYVVAALPTITLLNRGTVRPKERLDSELLYIQRGLLQRQMEEESRDGADSISGSPPTAPLPRIAYPLVDVLREKHKDVVLAIQRDGDTAMTTSANYVMLTVTLYFTNGYAAVAAATSASSSPMARQVQKLPSTLTVAKLKALVQKVFQVKPANQRLSYRSGDDGVLELQTPLENELETLGYYGVSDGAIIYVEDVSLR</sequence>
<proteinExistence type="predicted"/>
<evidence type="ECO:0000313" key="6">
    <source>
        <dbReference type="Proteomes" id="UP000419144"/>
    </source>
</evidence>
<accession>A0A640K8W4</accession>
<dbReference type="SUPFAM" id="SSF54236">
    <property type="entry name" value="Ubiquitin-like"/>
    <property type="match status" value="1"/>
</dbReference>